<evidence type="ECO:0000256" key="1">
    <source>
        <dbReference type="SAM" id="MobiDB-lite"/>
    </source>
</evidence>
<keyword evidence="4" id="KW-1185">Reference proteome</keyword>
<organism evidence="3 4">
    <name type="scientific">Streptomyces sirii</name>
    <dbReference type="NCBI Taxonomy" id="3127701"/>
    <lineage>
        <taxon>Bacteria</taxon>
        <taxon>Bacillati</taxon>
        <taxon>Actinomycetota</taxon>
        <taxon>Actinomycetes</taxon>
        <taxon>Kitasatosporales</taxon>
        <taxon>Streptomycetaceae</taxon>
        <taxon>Streptomyces</taxon>
    </lineage>
</organism>
<keyword evidence="2" id="KW-0812">Transmembrane</keyword>
<reference evidence="3 4" key="1">
    <citation type="submission" date="2024-03" db="EMBL/GenBank/DDBJ databases">
        <title>The complete genome of Streptomyces sirii sp.nov.</title>
        <authorList>
            <person name="Zakalyukina Y.V."/>
            <person name="Belik A.R."/>
            <person name="Biryukov M.V."/>
            <person name="Baturina O.A."/>
            <person name="Kabilov M.R."/>
        </authorList>
    </citation>
    <scope>NUCLEOTIDE SEQUENCE [LARGE SCALE GENOMIC DNA]</scope>
    <source>
        <strain evidence="3 4">BP-8</strain>
    </source>
</reference>
<evidence type="ECO:0000313" key="4">
    <source>
        <dbReference type="Proteomes" id="UP001626628"/>
    </source>
</evidence>
<evidence type="ECO:0000256" key="2">
    <source>
        <dbReference type="SAM" id="Phobius"/>
    </source>
</evidence>
<keyword evidence="2" id="KW-1133">Transmembrane helix</keyword>
<evidence type="ECO:0000313" key="3">
    <source>
        <dbReference type="EMBL" id="WXK76078.1"/>
    </source>
</evidence>
<dbReference type="Proteomes" id="UP001626628">
    <property type="component" value="Chromosome"/>
</dbReference>
<dbReference type="RefSeq" id="WP_407285890.1">
    <property type="nucleotide sequence ID" value="NZ_CP147982.1"/>
</dbReference>
<feature type="region of interest" description="Disordered" evidence="1">
    <location>
        <begin position="169"/>
        <end position="216"/>
    </location>
</feature>
<evidence type="ECO:0008006" key="5">
    <source>
        <dbReference type="Google" id="ProtNLM"/>
    </source>
</evidence>
<protein>
    <recommendedName>
        <fullName evidence="5">Sortase</fullName>
    </recommendedName>
</protein>
<sequence length="250" mass="23303">MHIRHIPLYALAAGALAVTLLLFGGGDGEGADAATGAVTDAVKGAVKGAVRDAVSGAGPASDGSHPVVVEPATVAPGAAFTVYDGGNCRGESAEAGFGGADIPALPLTPLDGRSGGTATMPQGIAPGTYPVTVTCGGAGGGPSPAAYGASGDQQSGGDGRQAFAGTVTVSDASGGTDVSGGTDASDGTDASGGTDSSGGADDVVPQGGSHTGLGGAARTGPVGTALGGALLLGAAGWGVLTRRRPRGPRG</sequence>
<keyword evidence="2" id="KW-0472">Membrane</keyword>
<proteinExistence type="predicted"/>
<name>A0ABZ2QHT2_9ACTN</name>
<feature type="compositionally biased region" description="Low complexity" evidence="1">
    <location>
        <begin position="169"/>
        <end position="204"/>
    </location>
</feature>
<accession>A0ABZ2QHT2</accession>
<dbReference type="EMBL" id="CP147982">
    <property type="protein sequence ID" value="WXK76078.1"/>
    <property type="molecule type" value="Genomic_DNA"/>
</dbReference>
<feature type="transmembrane region" description="Helical" evidence="2">
    <location>
        <begin position="222"/>
        <end position="240"/>
    </location>
</feature>
<gene>
    <name evidence="3" type="ORF">WAB15_08855</name>
</gene>